<sequence>MCVRALVFRNTSKLITTGSWLLRTGHLIARPQVTWGHMAGGVCSRKDSAGGEKNGHARGCDDLIKQVNRVAVFCNWMEYMPRSRVA</sequence>
<reference evidence="1 2" key="1">
    <citation type="journal article" date="2023" name="Sci. Data">
        <title>Genome assembly of the Korean intertidal mud-creeper Batillaria attramentaria.</title>
        <authorList>
            <person name="Patra A.K."/>
            <person name="Ho P.T."/>
            <person name="Jun S."/>
            <person name="Lee S.J."/>
            <person name="Kim Y."/>
            <person name="Won Y.J."/>
        </authorList>
    </citation>
    <scope>NUCLEOTIDE SEQUENCE [LARGE SCALE GENOMIC DNA]</scope>
    <source>
        <strain evidence="1">Wonlab-2016</strain>
    </source>
</reference>
<organism evidence="1 2">
    <name type="scientific">Batillaria attramentaria</name>
    <dbReference type="NCBI Taxonomy" id="370345"/>
    <lineage>
        <taxon>Eukaryota</taxon>
        <taxon>Metazoa</taxon>
        <taxon>Spiralia</taxon>
        <taxon>Lophotrochozoa</taxon>
        <taxon>Mollusca</taxon>
        <taxon>Gastropoda</taxon>
        <taxon>Caenogastropoda</taxon>
        <taxon>Sorbeoconcha</taxon>
        <taxon>Cerithioidea</taxon>
        <taxon>Batillariidae</taxon>
        <taxon>Batillaria</taxon>
    </lineage>
</organism>
<dbReference type="AlphaFoldDB" id="A0ABD0JWK8"/>
<proteinExistence type="predicted"/>
<gene>
    <name evidence="1" type="ORF">BaRGS_00029751</name>
</gene>
<comment type="caution">
    <text evidence="1">The sequence shown here is derived from an EMBL/GenBank/DDBJ whole genome shotgun (WGS) entry which is preliminary data.</text>
</comment>
<accession>A0ABD0JWK8</accession>
<dbReference type="Proteomes" id="UP001519460">
    <property type="component" value="Unassembled WGS sequence"/>
</dbReference>
<evidence type="ECO:0008006" key="3">
    <source>
        <dbReference type="Google" id="ProtNLM"/>
    </source>
</evidence>
<protein>
    <recommendedName>
        <fullName evidence="3">Secreted protein</fullName>
    </recommendedName>
</protein>
<evidence type="ECO:0000313" key="1">
    <source>
        <dbReference type="EMBL" id="KAK7478990.1"/>
    </source>
</evidence>
<name>A0ABD0JWK8_9CAEN</name>
<dbReference type="EMBL" id="JACVVK020000313">
    <property type="protein sequence ID" value="KAK7478990.1"/>
    <property type="molecule type" value="Genomic_DNA"/>
</dbReference>
<evidence type="ECO:0000313" key="2">
    <source>
        <dbReference type="Proteomes" id="UP001519460"/>
    </source>
</evidence>
<keyword evidence="2" id="KW-1185">Reference proteome</keyword>